<proteinExistence type="predicted"/>
<reference evidence="1 2" key="1">
    <citation type="journal article" date="2021" name="Int. J. Syst. Evol. Microbiol.">
        <title>Reticulibacter mediterranei gen. nov., sp. nov., within the new family Reticulibacteraceae fam. nov., and Ktedonospora formicarum gen. nov., sp. nov., Ktedonobacter robiniae sp. nov., Dictyobacter formicarum sp. nov. and Dictyobacter arantiisoli sp. nov., belonging to the class Ktedonobacteria.</title>
        <authorList>
            <person name="Yabe S."/>
            <person name="Zheng Y."/>
            <person name="Wang C.M."/>
            <person name="Sakai Y."/>
            <person name="Abe K."/>
            <person name="Yokota A."/>
            <person name="Donadio S."/>
            <person name="Cavaletti L."/>
            <person name="Monciardini P."/>
        </authorList>
    </citation>
    <scope>NUCLEOTIDE SEQUENCE [LARGE SCALE GENOMIC DNA]</scope>
    <source>
        <strain evidence="1 2">SOSP1-9</strain>
    </source>
</reference>
<evidence type="ECO:0000313" key="2">
    <source>
        <dbReference type="Proteomes" id="UP000635565"/>
    </source>
</evidence>
<comment type="caution">
    <text evidence="1">The sequence shown here is derived from an EMBL/GenBank/DDBJ whole genome shotgun (WGS) entry which is preliminary data.</text>
</comment>
<dbReference type="EMBL" id="BNJJ01000018">
    <property type="protein sequence ID" value="GHO87663.1"/>
    <property type="molecule type" value="Genomic_DNA"/>
</dbReference>
<gene>
    <name evidence="1" type="ORF">KSZ_56690</name>
</gene>
<evidence type="ECO:0000313" key="1">
    <source>
        <dbReference type="EMBL" id="GHO87663.1"/>
    </source>
</evidence>
<name>A0ABQ3VQJ5_9CHLR</name>
<evidence type="ECO:0008006" key="3">
    <source>
        <dbReference type="Google" id="ProtNLM"/>
    </source>
</evidence>
<protein>
    <recommendedName>
        <fullName evidence="3">Transposase</fullName>
    </recommendedName>
</protein>
<organism evidence="1 2">
    <name type="scientific">Dictyobacter formicarum</name>
    <dbReference type="NCBI Taxonomy" id="2778368"/>
    <lineage>
        <taxon>Bacteria</taxon>
        <taxon>Bacillati</taxon>
        <taxon>Chloroflexota</taxon>
        <taxon>Ktedonobacteria</taxon>
        <taxon>Ktedonobacterales</taxon>
        <taxon>Dictyobacteraceae</taxon>
        <taxon>Dictyobacter</taxon>
    </lineage>
</organism>
<sequence length="64" mass="7090">MLQSQYTIGANSMRRSRYIGFAKTHLQHLGIAAAINVVRAVAWLDGDELAPTRVSAFQRLYLAA</sequence>
<keyword evidence="2" id="KW-1185">Reference proteome</keyword>
<accession>A0ABQ3VQJ5</accession>
<dbReference type="Proteomes" id="UP000635565">
    <property type="component" value="Unassembled WGS sequence"/>
</dbReference>